<dbReference type="GO" id="GO:0004553">
    <property type="term" value="F:hydrolase activity, hydrolyzing O-glycosyl compounds"/>
    <property type="evidence" value="ECO:0007669"/>
    <property type="project" value="InterPro"/>
</dbReference>
<dbReference type="SUPFAM" id="SSF51445">
    <property type="entry name" value="(Trans)glycosidases"/>
    <property type="match status" value="1"/>
</dbReference>
<evidence type="ECO:0000313" key="13">
    <source>
        <dbReference type="Proteomes" id="UP000029052"/>
    </source>
</evidence>
<dbReference type="InterPro" id="IPR006048">
    <property type="entry name" value="A-amylase/branching_C"/>
</dbReference>
<keyword evidence="8 9" id="KW-0119">Carbohydrate metabolism</keyword>
<evidence type="ECO:0000256" key="7">
    <source>
        <dbReference type="ARBA" id="ARBA00023056"/>
    </source>
</evidence>
<protein>
    <recommendedName>
        <fullName evidence="9">1,4-alpha-glucan branching enzyme GlgB</fullName>
        <ecNumber evidence="9">2.4.1.18</ecNumber>
    </recommendedName>
    <alternativeName>
        <fullName evidence="9">1,4-alpha-D-glucan:1,4-alpha-D-glucan 6-glucosyl-transferase</fullName>
    </alternativeName>
    <alternativeName>
        <fullName evidence="9">Alpha-(1-&gt;4)-glucan branching enzyme</fullName>
    </alternativeName>
    <alternativeName>
        <fullName evidence="9">Glycogen branching enzyme</fullName>
        <shortName evidence="9">BE</shortName>
    </alternativeName>
</protein>
<dbReference type="Gene3D" id="2.60.40.1180">
    <property type="entry name" value="Golgi alpha-mannosidase II"/>
    <property type="match status" value="1"/>
</dbReference>
<organism evidence="12 13">
    <name type="scientific">Bifidobacterium magnum</name>
    <dbReference type="NCBI Taxonomy" id="1692"/>
    <lineage>
        <taxon>Bacteria</taxon>
        <taxon>Bacillati</taxon>
        <taxon>Actinomycetota</taxon>
        <taxon>Actinomycetes</taxon>
        <taxon>Bifidobacteriales</taxon>
        <taxon>Bifidobacteriaceae</taxon>
        <taxon>Bifidobacterium</taxon>
    </lineage>
</organism>
<comment type="similarity">
    <text evidence="3 9">Belongs to the glycosyl hydrolase 13 family. GlgB subfamily.</text>
</comment>
<dbReference type="InterPro" id="IPR013783">
    <property type="entry name" value="Ig-like_fold"/>
</dbReference>
<dbReference type="NCBIfam" id="TIGR01515">
    <property type="entry name" value="branching_enzym"/>
    <property type="match status" value="1"/>
</dbReference>
<evidence type="ECO:0000256" key="6">
    <source>
        <dbReference type="ARBA" id="ARBA00022679"/>
    </source>
</evidence>
<dbReference type="InterPro" id="IPR014756">
    <property type="entry name" value="Ig_E-set"/>
</dbReference>
<dbReference type="NCBIfam" id="NF008967">
    <property type="entry name" value="PRK12313.1"/>
    <property type="match status" value="1"/>
</dbReference>
<reference evidence="12 13" key="1">
    <citation type="submission" date="2014-03" db="EMBL/GenBank/DDBJ databases">
        <title>Genomics of Bifidobacteria.</title>
        <authorList>
            <person name="Ventura M."/>
            <person name="Milani C."/>
            <person name="Lugli G.A."/>
        </authorList>
    </citation>
    <scope>NUCLEOTIDE SEQUENCE [LARGE SCALE GENOMIC DNA]</scope>
    <source>
        <strain evidence="12 13">LMG 11591</strain>
    </source>
</reference>
<dbReference type="Gene3D" id="2.60.40.10">
    <property type="entry name" value="Immunoglobulins"/>
    <property type="match status" value="2"/>
</dbReference>
<keyword evidence="13" id="KW-1185">Reference proteome</keyword>
<dbReference type="PANTHER" id="PTHR43651">
    <property type="entry name" value="1,4-ALPHA-GLUCAN-BRANCHING ENZYME"/>
    <property type="match status" value="1"/>
</dbReference>
<evidence type="ECO:0000313" key="12">
    <source>
        <dbReference type="EMBL" id="KFI68740.1"/>
    </source>
</evidence>
<dbReference type="InterPro" id="IPR044143">
    <property type="entry name" value="GlgB_N_E_set_prok"/>
</dbReference>
<dbReference type="SUPFAM" id="SSF51011">
    <property type="entry name" value="Glycosyl hydrolase domain"/>
    <property type="match status" value="1"/>
</dbReference>
<dbReference type="Pfam" id="PF02922">
    <property type="entry name" value="CBM_48"/>
    <property type="match status" value="1"/>
</dbReference>
<evidence type="ECO:0000256" key="2">
    <source>
        <dbReference type="ARBA" id="ARBA00004964"/>
    </source>
</evidence>
<sequence>MTKSTSQIADKTYDDALVQVNADQLNSVSNGQFYNPHQILGPHLGEGKNAAYTTIRVLRPLAQSVTILTQDGHKYEARHEHNGVFAAVVPSVRSKDGDWTVPDYRITTVYEDGTTATADDPYRHLPMISEMDLYLFNEGRHERLWEVMGAHVKFIDDPMGSSAAEKNTELVGTLFTVWAPNAHAVRVVGNFNHWDGRCHAMRELGSSGVWELFIPGVAAGEVYKFHILNAYNNWEMKADPMERSHEIPPRTGSVVVDSRHNWDDKQWMTQRAQRDPHQGPVSVYEVHANSWRSDVHNYRDLAKELVPYVAELGYTHVEFMPLAEYPFAGSWGYQVTGYYGVDSRLGGPDDFKYLVDKMHEAGIGVIMDWVPAHFPKDAFALGRFDGTPLYEDPDPLRGEHPDWGTYIFNFGRREVRNFLVANACYWLDEYHIDGLRVDAVSSMLYLDYSRENGQWRPNKFGGRENLEAIQFIQEANATAYKNNPGIMMIAEESTAYPGVTAPTSEGGLGYGLKWNMGWMHDTLQYLHEEPVNRKWHHNEITFSMVYAYSEYYILPISHDEVVYGKGSLIGKMPGDDWQRFAGVRSLFAYQWAHPGKNLSFMGNEIAQYGEWDYNSQLDWDCLNWPDHRGVQSLVSDLNALYKRSPALWSQDFDPAGFQWLTSDDSDHNTLSFMRIGKNGEQMVVVVNFSGCAWQDYQVPLPQGGKWKEVLTTDDEQYGGSGIHNTNIEANAGEYHSRPFSAKITVPALGVVFLEPEN</sequence>
<dbReference type="SUPFAM" id="SSF81296">
    <property type="entry name" value="E set domains"/>
    <property type="match status" value="2"/>
</dbReference>
<comment type="subunit">
    <text evidence="9">Monomer.</text>
</comment>
<dbReference type="InterPro" id="IPR013780">
    <property type="entry name" value="Glyco_hydro_b"/>
</dbReference>
<dbReference type="Pfam" id="PF02806">
    <property type="entry name" value="Alpha-amylase_C"/>
    <property type="match status" value="1"/>
</dbReference>
<evidence type="ECO:0000256" key="8">
    <source>
        <dbReference type="ARBA" id="ARBA00023277"/>
    </source>
</evidence>
<dbReference type="EC" id="2.4.1.18" evidence="9"/>
<dbReference type="PIRSF" id="PIRSF000463">
    <property type="entry name" value="GlgB"/>
    <property type="match status" value="1"/>
</dbReference>
<feature type="active site" description="Nucleophile" evidence="9 10">
    <location>
        <position position="438"/>
    </location>
</feature>
<comment type="pathway">
    <text evidence="2 9">Glycan biosynthesis; glycogen biosynthesis.</text>
</comment>
<dbReference type="AlphaFoldDB" id="A0A087BCJ0"/>
<dbReference type="NCBIfam" id="NF003811">
    <property type="entry name" value="PRK05402.1"/>
    <property type="match status" value="1"/>
</dbReference>
<keyword evidence="5 9" id="KW-0328">Glycosyltransferase</keyword>
<evidence type="ECO:0000256" key="1">
    <source>
        <dbReference type="ARBA" id="ARBA00000826"/>
    </source>
</evidence>
<dbReference type="RefSeq" id="WP_022859210.1">
    <property type="nucleotide sequence ID" value="NZ_JGZB01000003.1"/>
</dbReference>
<dbReference type="SMART" id="SM00642">
    <property type="entry name" value="Aamy"/>
    <property type="match status" value="1"/>
</dbReference>
<evidence type="ECO:0000256" key="5">
    <source>
        <dbReference type="ARBA" id="ARBA00022676"/>
    </source>
</evidence>
<evidence type="ECO:0000256" key="10">
    <source>
        <dbReference type="PIRSR" id="PIRSR000463-1"/>
    </source>
</evidence>
<dbReference type="UniPathway" id="UPA00164"/>
<dbReference type="HAMAP" id="MF_00685">
    <property type="entry name" value="GlgB"/>
    <property type="match status" value="1"/>
</dbReference>
<dbReference type="EMBL" id="JGZB01000003">
    <property type="protein sequence ID" value="KFI68740.1"/>
    <property type="molecule type" value="Genomic_DNA"/>
</dbReference>
<feature type="domain" description="Glycosyl hydrolase family 13 catalytic" evidence="11">
    <location>
        <begin position="285"/>
        <end position="647"/>
    </location>
</feature>
<dbReference type="InterPro" id="IPR017853">
    <property type="entry name" value="GH"/>
</dbReference>
<keyword evidence="6 9" id="KW-0808">Transferase</keyword>
<dbReference type="Pfam" id="PF22019">
    <property type="entry name" value="GlgB_N"/>
    <property type="match status" value="1"/>
</dbReference>
<evidence type="ECO:0000256" key="3">
    <source>
        <dbReference type="ARBA" id="ARBA00009000"/>
    </source>
</evidence>
<dbReference type="CDD" id="cd11322">
    <property type="entry name" value="AmyAc_Glg_BE"/>
    <property type="match status" value="1"/>
</dbReference>
<comment type="catalytic activity">
    <reaction evidence="1 9">
        <text>Transfers a segment of a (1-&gt;4)-alpha-D-glucan chain to a primary hydroxy group in a similar glucan chain.</text>
        <dbReference type="EC" id="2.4.1.18"/>
    </reaction>
</comment>
<dbReference type="PANTHER" id="PTHR43651:SF3">
    <property type="entry name" value="1,4-ALPHA-GLUCAN-BRANCHING ENZYME"/>
    <property type="match status" value="1"/>
</dbReference>
<evidence type="ECO:0000259" key="11">
    <source>
        <dbReference type="SMART" id="SM00642"/>
    </source>
</evidence>
<dbReference type="GO" id="GO:0005829">
    <property type="term" value="C:cytosol"/>
    <property type="evidence" value="ECO:0007669"/>
    <property type="project" value="TreeGrafter"/>
</dbReference>
<dbReference type="eggNOG" id="COG0296">
    <property type="taxonomic scope" value="Bacteria"/>
</dbReference>
<evidence type="ECO:0000256" key="9">
    <source>
        <dbReference type="HAMAP-Rule" id="MF_00685"/>
    </source>
</evidence>
<name>A0A087BCJ0_9BIFI</name>
<feature type="active site" description="Proton donor" evidence="9 10">
    <location>
        <position position="491"/>
    </location>
</feature>
<evidence type="ECO:0000256" key="4">
    <source>
        <dbReference type="ARBA" id="ARBA00022600"/>
    </source>
</evidence>
<proteinExistence type="inferred from homology"/>
<dbReference type="InterPro" id="IPR037439">
    <property type="entry name" value="Branching_enzy"/>
</dbReference>
<keyword evidence="7 9" id="KW-0320">Glycogen biosynthesis</keyword>
<dbReference type="FunFam" id="3.20.20.80:FF:000003">
    <property type="entry name" value="1,4-alpha-glucan branching enzyme GlgB"/>
    <property type="match status" value="1"/>
</dbReference>
<dbReference type="InterPro" id="IPR006047">
    <property type="entry name" value="GH13_cat_dom"/>
</dbReference>
<dbReference type="STRING" id="1692.BMAGN_0612"/>
<dbReference type="CDD" id="cd02855">
    <property type="entry name" value="E_set_GBE_prok_N"/>
    <property type="match status" value="1"/>
</dbReference>
<dbReference type="InterPro" id="IPR006407">
    <property type="entry name" value="GlgB"/>
</dbReference>
<gene>
    <name evidence="9" type="primary">glgB</name>
    <name evidence="12" type="ORF">BMAGN_0612</name>
</gene>
<dbReference type="Proteomes" id="UP000029052">
    <property type="component" value="Unassembled WGS sequence"/>
</dbReference>
<comment type="function">
    <text evidence="9">Catalyzes the formation of the alpha-1,6-glucosidic linkages in glycogen by scission of a 1,4-alpha-linked oligosaccharide from growing alpha-1,4-glucan chains and the subsequent attachment of the oligosaccharide to the alpha-1,6 position.</text>
</comment>
<dbReference type="InterPro" id="IPR054169">
    <property type="entry name" value="GlgB_N"/>
</dbReference>
<dbReference type="GO" id="GO:0043169">
    <property type="term" value="F:cation binding"/>
    <property type="evidence" value="ECO:0007669"/>
    <property type="project" value="InterPro"/>
</dbReference>
<comment type="caution">
    <text evidence="12">The sequence shown here is derived from an EMBL/GenBank/DDBJ whole genome shotgun (WGS) entry which is preliminary data.</text>
</comment>
<dbReference type="FunFam" id="2.60.40.1180:FF:000002">
    <property type="entry name" value="1,4-alpha-glucan branching enzyme GlgB"/>
    <property type="match status" value="1"/>
</dbReference>
<dbReference type="Gene3D" id="3.20.20.80">
    <property type="entry name" value="Glycosidases"/>
    <property type="match status" value="1"/>
</dbReference>
<dbReference type="InterPro" id="IPR004193">
    <property type="entry name" value="Glyco_hydro_13_N"/>
</dbReference>
<accession>A0A087BCJ0</accession>
<dbReference type="Pfam" id="PF00128">
    <property type="entry name" value="Alpha-amylase"/>
    <property type="match status" value="1"/>
</dbReference>
<dbReference type="GO" id="GO:0005978">
    <property type="term" value="P:glycogen biosynthetic process"/>
    <property type="evidence" value="ECO:0007669"/>
    <property type="project" value="UniProtKB-UniRule"/>
</dbReference>
<keyword evidence="4 9" id="KW-0321">Glycogen metabolism</keyword>
<dbReference type="GO" id="GO:0003844">
    <property type="term" value="F:1,4-alpha-glucan branching enzyme activity"/>
    <property type="evidence" value="ECO:0007669"/>
    <property type="project" value="UniProtKB-UniRule"/>
</dbReference>